<dbReference type="InterPro" id="IPR050600">
    <property type="entry name" value="SETD3_SETD6_MTase"/>
</dbReference>
<evidence type="ECO:0000313" key="7">
    <source>
        <dbReference type="Proteomes" id="UP000326757"/>
    </source>
</evidence>
<dbReference type="Proteomes" id="UP000326757">
    <property type="component" value="Unassembled WGS sequence"/>
</dbReference>
<evidence type="ECO:0000256" key="3">
    <source>
        <dbReference type="ARBA" id="ARBA00022691"/>
    </source>
</evidence>
<reference evidence="6 7" key="1">
    <citation type="submission" date="2019-06" db="EMBL/GenBank/DDBJ databases">
        <title>Genome Sequence of the Brown Rot Fungal Pathogen Monilinia laxa.</title>
        <authorList>
            <person name="De Miccolis Angelini R.M."/>
            <person name="Landi L."/>
            <person name="Abate D."/>
            <person name="Pollastro S."/>
            <person name="Romanazzi G."/>
            <person name="Faretra F."/>
        </authorList>
    </citation>
    <scope>NUCLEOTIDE SEQUENCE [LARGE SCALE GENOMIC DNA]</scope>
    <source>
        <strain evidence="6 7">Mlax316</strain>
    </source>
</reference>
<evidence type="ECO:0000256" key="2">
    <source>
        <dbReference type="ARBA" id="ARBA00022679"/>
    </source>
</evidence>
<dbReference type="Gene3D" id="3.90.1410.10">
    <property type="entry name" value="set domain protein methyltransferase, domain 1"/>
    <property type="match status" value="1"/>
</dbReference>
<name>A0A5N6K9N5_MONLA</name>
<proteinExistence type="predicted"/>
<evidence type="ECO:0000256" key="1">
    <source>
        <dbReference type="ARBA" id="ARBA00022603"/>
    </source>
</evidence>
<dbReference type="FunFam" id="3.90.1410.10:FF:000007">
    <property type="entry name" value="Ribosomal lysine N-methyltransferase 4"/>
    <property type="match status" value="1"/>
</dbReference>
<evidence type="ECO:0000313" key="6">
    <source>
        <dbReference type="EMBL" id="KAB8299910.1"/>
    </source>
</evidence>
<dbReference type="AlphaFoldDB" id="A0A5N6K9N5"/>
<dbReference type="InterPro" id="IPR001214">
    <property type="entry name" value="SET_dom"/>
</dbReference>
<evidence type="ECO:0000259" key="5">
    <source>
        <dbReference type="PROSITE" id="PS50280"/>
    </source>
</evidence>
<dbReference type="PANTHER" id="PTHR13271">
    <property type="entry name" value="UNCHARACTERIZED PUTATIVE METHYLTRANSFERASE"/>
    <property type="match status" value="1"/>
</dbReference>
<gene>
    <name evidence="6" type="ORF">EYC80_000153</name>
</gene>
<dbReference type="OrthoDB" id="341421at2759"/>
<dbReference type="GO" id="GO:0032259">
    <property type="term" value="P:methylation"/>
    <property type="evidence" value="ECO:0007669"/>
    <property type="project" value="UniProtKB-KW"/>
</dbReference>
<accession>A0A5N6K9N5</accession>
<dbReference type="InterPro" id="IPR015353">
    <property type="entry name" value="Rubisco_LSMT_subst-bd"/>
</dbReference>
<feature type="region of interest" description="Disordered" evidence="4">
    <location>
        <begin position="440"/>
        <end position="470"/>
    </location>
</feature>
<dbReference type="EMBL" id="VIGI01000005">
    <property type="protein sequence ID" value="KAB8299910.1"/>
    <property type="molecule type" value="Genomic_DNA"/>
</dbReference>
<sequence length="470" mass="52210">MEVDDFDARTATFSSWLKEMGIQTNPKMALADFRAEGRGRGVVATDDIEDDEIIFSIPRNAVLNIQNADPLPFSRRLSEKMPSWLALTSILMTEGQKDNSKWAPYLAILPERLDSLVFWSDSELAELQASAVVNKIGKKGAEDMFTSFITPLGLKHSSTEMCHKVASVIMAYAFDIPDPSDGLISGGKGEDAADDLVSDDGEDEKTILSMIPLADMLNADAEKNNARLICDNEELEMRAIKPIPKGDEIFNDYGQLPRSDLLRRYGYVTDGYSAYDVVEISSELIVSRFRNGKVHASLPKLSQDGLKTRLELAEREGVYEDSFDLMHSSPDEPSIPDELLAFLYLLLVDESHLKAISNSESSLPSRSKLTTELAGEVLVTLLQAREKEYSTTLEEDEDLLKNPNLSIRTAMAIQVRSGEKKVLRAAMQEAATFSGGNHRMRLALPKEGVPKNAKRKGEEMEQPKKKGRSR</sequence>
<keyword evidence="3" id="KW-0949">S-adenosyl-L-methionine</keyword>
<dbReference type="Pfam" id="PF09273">
    <property type="entry name" value="Rubis-subs-bind"/>
    <property type="match status" value="1"/>
</dbReference>
<keyword evidence="7" id="KW-1185">Reference proteome</keyword>
<dbReference type="PROSITE" id="PS50280">
    <property type="entry name" value="SET"/>
    <property type="match status" value="1"/>
</dbReference>
<feature type="domain" description="SET" evidence="5">
    <location>
        <begin position="26"/>
        <end position="254"/>
    </location>
</feature>
<dbReference type="GO" id="GO:0005634">
    <property type="term" value="C:nucleus"/>
    <property type="evidence" value="ECO:0007669"/>
    <property type="project" value="TreeGrafter"/>
</dbReference>
<protein>
    <recommendedName>
        <fullName evidence="5">SET domain-containing protein</fullName>
    </recommendedName>
</protein>
<evidence type="ECO:0000256" key="4">
    <source>
        <dbReference type="SAM" id="MobiDB-lite"/>
    </source>
</evidence>
<feature type="compositionally biased region" description="Basic and acidic residues" evidence="4">
    <location>
        <begin position="455"/>
        <end position="464"/>
    </location>
</feature>
<keyword evidence="1" id="KW-0489">Methyltransferase</keyword>
<dbReference type="GO" id="GO:0016279">
    <property type="term" value="F:protein-lysine N-methyltransferase activity"/>
    <property type="evidence" value="ECO:0007669"/>
    <property type="project" value="TreeGrafter"/>
</dbReference>
<dbReference type="InterPro" id="IPR036464">
    <property type="entry name" value="Rubisco_LSMT_subst-bd_sf"/>
</dbReference>
<dbReference type="SUPFAM" id="SSF82199">
    <property type="entry name" value="SET domain"/>
    <property type="match status" value="1"/>
</dbReference>
<dbReference type="Gene3D" id="3.90.1420.10">
    <property type="entry name" value="Rubisco LSMT, substrate-binding domain"/>
    <property type="match status" value="1"/>
</dbReference>
<dbReference type="InterPro" id="IPR046341">
    <property type="entry name" value="SET_dom_sf"/>
</dbReference>
<organism evidence="6 7">
    <name type="scientific">Monilinia laxa</name>
    <name type="common">Brown rot fungus</name>
    <name type="synonym">Sclerotinia laxa</name>
    <dbReference type="NCBI Taxonomy" id="61186"/>
    <lineage>
        <taxon>Eukaryota</taxon>
        <taxon>Fungi</taxon>
        <taxon>Dikarya</taxon>
        <taxon>Ascomycota</taxon>
        <taxon>Pezizomycotina</taxon>
        <taxon>Leotiomycetes</taxon>
        <taxon>Helotiales</taxon>
        <taxon>Sclerotiniaceae</taxon>
        <taxon>Monilinia</taxon>
    </lineage>
</organism>
<dbReference type="PANTHER" id="PTHR13271:SF34">
    <property type="entry name" value="N-LYSINE METHYLTRANSFERASE SETD6"/>
    <property type="match status" value="1"/>
</dbReference>
<keyword evidence="2" id="KW-0808">Transferase</keyword>
<dbReference type="Pfam" id="PF00856">
    <property type="entry name" value="SET"/>
    <property type="match status" value="1"/>
</dbReference>
<comment type="caution">
    <text evidence="6">The sequence shown here is derived from an EMBL/GenBank/DDBJ whole genome shotgun (WGS) entry which is preliminary data.</text>
</comment>
<dbReference type="SUPFAM" id="SSF81822">
    <property type="entry name" value="RuBisCo LSMT C-terminal, substrate-binding domain"/>
    <property type="match status" value="1"/>
</dbReference>